<dbReference type="Proteomes" id="UP000199603">
    <property type="component" value="Unassembled WGS sequence"/>
</dbReference>
<dbReference type="InterPro" id="IPR029069">
    <property type="entry name" value="HotDog_dom_sf"/>
</dbReference>
<dbReference type="EMBL" id="FNAG01000001">
    <property type="protein sequence ID" value="SDD08190.1"/>
    <property type="molecule type" value="Genomic_DNA"/>
</dbReference>
<dbReference type="PANTHER" id="PTHR31793:SF24">
    <property type="entry name" value="LONG-CHAIN ACYL-COA THIOESTERASE FADM"/>
    <property type="match status" value="1"/>
</dbReference>
<evidence type="ECO:0000313" key="1">
    <source>
        <dbReference type="EMBL" id="SDD08190.1"/>
    </source>
</evidence>
<dbReference type="PANTHER" id="PTHR31793">
    <property type="entry name" value="4-HYDROXYBENZOYL-COA THIOESTERASE FAMILY MEMBER"/>
    <property type="match status" value="1"/>
</dbReference>
<dbReference type="Gene3D" id="3.10.129.10">
    <property type="entry name" value="Hotdog Thioesterase"/>
    <property type="match status" value="1"/>
</dbReference>
<dbReference type="CDD" id="cd00586">
    <property type="entry name" value="4HBT"/>
    <property type="match status" value="1"/>
</dbReference>
<keyword evidence="2" id="KW-1185">Reference proteome</keyword>
<dbReference type="GO" id="GO:0047617">
    <property type="term" value="F:fatty acyl-CoA hydrolase activity"/>
    <property type="evidence" value="ECO:0007669"/>
    <property type="project" value="TreeGrafter"/>
</dbReference>
<dbReference type="SUPFAM" id="SSF54637">
    <property type="entry name" value="Thioesterase/thiol ester dehydrase-isomerase"/>
    <property type="match status" value="1"/>
</dbReference>
<dbReference type="Pfam" id="PF13279">
    <property type="entry name" value="4HBT_2"/>
    <property type="match status" value="1"/>
</dbReference>
<organism evidence="1 2">
    <name type="scientific">Aquimonas voraii</name>
    <dbReference type="NCBI Taxonomy" id="265719"/>
    <lineage>
        <taxon>Bacteria</taxon>
        <taxon>Pseudomonadati</taxon>
        <taxon>Pseudomonadota</taxon>
        <taxon>Gammaproteobacteria</taxon>
        <taxon>Lysobacterales</taxon>
        <taxon>Lysobacteraceae</taxon>
        <taxon>Aquimonas</taxon>
    </lineage>
</organism>
<keyword evidence="1" id="KW-0378">Hydrolase</keyword>
<proteinExistence type="predicted"/>
<name>A0A1G6RU27_9GAMM</name>
<dbReference type="STRING" id="265719.SAMN04488509_101104"/>
<accession>A0A1G6RU27</accession>
<evidence type="ECO:0000313" key="2">
    <source>
        <dbReference type="Proteomes" id="UP000199603"/>
    </source>
</evidence>
<sequence length="135" mass="15340">MNETPMKTVFEIEMDVRWGDMDAFNHVNNASYLRYIEEARVLWFKEISPDWSNPDCAPILAAAQMNYRRPIGWPERLRVVMGAERIGGKSLTLSHRIESATQDDLLYADGHTVLVWVDRRGASMALPGFVRAATG</sequence>
<protein>
    <submittedName>
        <fullName evidence="1">Acyl-CoA thioester hydrolase</fullName>
    </submittedName>
</protein>
<dbReference type="AlphaFoldDB" id="A0A1G6RU27"/>
<dbReference type="RefSeq" id="WP_091237576.1">
    <property type="nucleotide sequence ID" value="NZ_FNAG01000001.1"/>
</dbReference>
<gene>
    <name evidence="1" type="ORF">SAMN04488509_101104</name>
</gene>
<dbReference type="InterPro" id="IPR050563">
    <property type="entry name" value="4-hydroxybenzoyl-CoA_TE"/>
</dbReference>
<dbReference type="OrthoDB" id="9799036at2"/>
<reference evidence="1 2" key="1">
    <citation type="submission" date="2016-10" db="EMBL/GenBank/DDBJ databases">
        <authorList>
            <person name="de Groot N.N."/>
        </authorList>
    </citation>
    <scope>NUCLEOTIDE SEQUENCE [LARGE SCALE GENOMIC DNA]</scope>
    <source>
        <strain evidence="1 2">DSM 16957</strain>
    </source>
</reference>